<accession>A0AA88TXC2</accession>
<feature type="signal peptide" evidence="1">
    <location>
        <begin position="1"/>
        <end position="22"/>
    </location>
</feature>
<gene>
    <name evidence="2" type="ORF">Q8A67_000027</name>
</gene>
<dbReference type="EMBL" id="JAUYZG010000001">
    <property type="protein sequence ID" value="KAK2915653.1"/>
    <property type="molecule type" value="Genomic_DNA"/>
</dbReference>
<dbReference type="Gene3D" id="2.60.40.10">
    <property type="entry name" value="Immunoglobulins"/>
    <property type="match status" value="1"/>
</dbReference>
<evidence type="ECO:0000256" key="1">
    <source>
        <dbReference type="SAM" id="SignalP"/>
    </source>
</evidence>
<dbReference type="Proteomes" id="UP001187343">
    <property type="component" value="Unassembled WGS sequence"/>
</dbReference>
<proteinExistence type="predicted"/>
<feature type="chain" id="PRO_5041721447" evidence="1">
    <location>
        <begin position="23"/>
        <end position="96"/>
    </location>
</feature>
<reference evidence="2" key="1">
    <citation type="submission" date="2023-08" db="EMBL/GenBank/DDBJ databases">
        <title>Chromosome-level Genome Assembly of mud carp (Cirrhinus molitorella).</title>
        <authorList>
            <person name="Liu H."/>
        </authorList>
    </citation>
    <scope>NUCLEOTIDE SEQUENCE</scope>
    <source>
        <strain evidence="2">Prfri</strain>
        <tissue evidence="2">Muscle</tissue>
    </source>
</reference>
<keyword evidence="3" id="KW-1185">Reference proteome</keyword>
<comment type="caution">
    <text evidence="2">The sequence shown here is derived from an EMBL/GenBank/DDBJ whole genome shotgun (WGS) entry which is preliminary data.</text>
</comment>
<dbReference type="AlphaFoldDB" id="A0AA88TXC2"/>
<sequence length="96" mass="10078">MTFIVIFIWTLLYCFILQGCEAQITVTQTPSVKPATPGENVVMSCKLSSATPCGSSTPYKVLCIFPGCFAEAQDAAATVASVPLALCTGLNPLSDL</sequence>
<keyword evidence="1" id="KW-0732">Signal</keyword>
<name>A0AA88TXC2_9TELE</name>
<evidence type="ECO:0000313" key="2">
    <source>
        <dbReference type="EMBL" id="KAK2915653.1"/>
    </source>
</evidence>
<evidence type="ECO:0000313" key="3">
    <source>
        <dbReference type="Proteomes" id="UP001187343"/>
    </source>
</evidence>
<dbReference type="InterPro" id="IPR013783">
    <property type="entry name" value="Ig-like_fold"/>
</dbReference>
<protein>
    <submittedName>
        <fullName evidence="2">Uncharacterized protein</fullName>
    </submittedName>
</protein>
<organism evidence="2 3">
    <name type="scientific">Cirrhinus molitorella</name>
    <name type="common">mud carp</name>
    <dbReference type="NCBI Taxonomy" id="172907"/>
    <lineage>
        <taxon>Eukaryota</taxon>
        <taxon>Metazoa</taxon>
        <taxon>Chordata</taxon>
        <taxon>Craniata</taxon>
        <taxon>Vertebrata</taxon>
        <taxon>Euteleostomi</taxon>
        <taxon>Actinopterygii</taxon>
        <taxon>Neopterygii</taxon>
        <taxon>Teleostei</taxon>
        <taxon>Ostariophysi</taxon>
        <taxon>Cypriniformes</taxon>
        <taxon>Cyprinidae</taxon>
        <taxon>Labeoninae</taxon>
        <taxon>Labeonini</taxon>
        <taxon>Cirrhinus</taxon>
    </lineage>
</organism>